<comment type="caution">
    <text evidence="2">The sequence shown here is derived from an EMBL/GenBank/DDBJ whole genome shotgun (WGS) entry which is preliminary data.</text>
</comment>
<dbReference type="PROSITE" id="PS50075">
    <property type="entry name" value="CARRIER"/>
    <property type="match status" value="1"/>
</dbReference>
<keyword evidence="3" id="KW-1185">Reference proteome</keyword>
<dbReference type="Proteomes" id="UP000655443">
    <property type="component" value="Unassembled WGS sequence"/>
</dbReference>
<organism evidence="2 3">
    <name type="scientific">Streptomyces alanosinicus</name>
    <dbReference type="NCBI Taxonomy" id="68171"/>
    <lineage>
        <taxon>Bacteria</taxon>
        <taxon>Bacillati</taxon>
        <taxon>Actinomycetota</taxon>
        <taxon>Actinomycetes</taxon>
        <taxon>Kitasatosporales</taxon>
        <taxon>Streptomycetaceae</taxon>
        <taxon>Streptomyces</taxon>
    </lineage>
</organism>
<name>A0A918YT33_9ACTN</name>
<protein>
    <recommendedName>
        <fullName evidence="1">Carrier domain-containing protein</fullName>
    </recommendedName>
</protein>
<evidence type="ECO:0000313" key="2">
    <source>
        <dbReference type="EMBL" id="GHE14517.1"/>
    </source>
</evidence>
<proteinExistence type="predicted"/>
<accession>A0A918YT33</accession>
<gene>
    <name evidence="2" type="ORF">GCM10010339_85510</name>
</gene>
<sequence>MGVPGQFKKPSLPAGRLRDLNDALHALHLIAGQPSLETMHRLLQKRISRTRLHDAFTEPRLPPWDTVDALVEILATRAPGRTPQEVLPEVHALWVLASQQRSLLNPSGREVQDEVIATFAQLLEIRPREVEAAMDVSMLDYLEGFDSYVLLQVVGALERCFNLKAGELDDAHYAETIREVVALTLLALEAPSKGPTE</sequence>
<dbReference type="AlphaFoldDB" id="A0A918YT33"/>
<reference evidence="2" key="2">
    <citation type="submission" date="2020-09" db="EMBL/GenBank/DDBJ databases">
        <authorList>
            <person name="Sun Q."/>
            <person name="Ohkuma M."/>
        </authorList>
    </citation>
    <scope>NUCLEOTIDE SEQUENCE</scope>
    <source>
        <strain evidence="2">JCM 4714</strain>
    </source>
</reference>
<feature type="domain" description="Carrier" evidence="1">
    <location>
        <begin position="106"/>
        <end position="188"/>
    </location>
</feature>
<dbReference type="EMBL" id="BMVG01000050">
    <property type="protein sequence ID" value="GHE14517.1"/>
    <property type="molecule type" value="Genomic_DNA"/>
</dbReference>
<evidence type="ECO:0000259" key="1">
    <source>
        <dbReference type="PROSITE" id="PS50075"/>
    </source>
</evidence>
<dbReference type="InterPro" id="IPR036736">
    <property type="entry name" value="ACP-like_sf"/>
</dbReference>
<dbReference type="InterPro" id="IPR009081">
    <property type="entry name" value="PP-bd_ACP"/>
</dbReference>
<reference evidence="2" key="1">
    <citation type="journal article" date="2014" name="Int. J. Syst. Evol. Microbiol.">
        <title>Complete genome sequence of Corynebacterium casei LMG S-19264T (=DSM 44701T), isolated from a smear-ripened cheese.</title>
        <authorList>
            <consortium name="US DOE Joint Genome Institute (JGI-PGF)"/>
            <person name="Walter F."/>
            <person name="Albersmeier A."/>
            <person name="Kalinowski J."/>
            <person name="Ruckert C."/>
        </authorList>
    </citation>
    <scope>NUCLEOTIDE SEQUENCE</scope>
    <source>
        <strain evidence="2">JCM 4714</strain>
    </source>
</reference>
<dbReference type="Gene3D" id="1.10.1200.10">
    <property type="entry name" value="ACP-like"/>
    <property type="match status" value="1"/>
</dbReference>
<evidence type="ECO:0000313" key="3">
    <source>
        <dbReference type="Proteomes" id="UP000655443"/>
    </source>
</evidence>